<dbReference type="PROSITE" id="PS00108">
    <property type="entry name" value="PROTEIN_KINASE_ST"/>
    <property type="match status" value="1"/>
</dbReference>
<feature type="domain" description="Protein kinase" evidence="1">
    <location>
        <begin position="18"/>
        <end position="302"/>
    </location>
</feature>
<protein>
    <submittedName>
        <fullName evidence="2">Putative serine/threonine protein kinase</fullName>
    </submittedName>
</protein>
<dbReference type="SUPFAM" id="SSF56112">
    <property type="entry name" value="Protein kinase-like (PK-like)"/>
    <property type="match status" value="1"/>
</dbReference>
<dbReference type="PANTHER" id="PTHR44167">
    <property type="entry name" value="OVARIAN-SPECIFIC SERINE/THREONINE-PROTEIN KINASE LOK-RELATED"/>
    <property type="match status" value="1"/>
</dbReference>
<organism evidence="2">
    <name type="scientific">Pithovirus LCPAC101</name>
    <dbReference type="NCBI Taxonomy" id="2506586"/>
    <lineage>
        <taxon>Viruses</taxon>
        <taxon>Pithoviruses</taxon>
    </lineage>
</organism>
<evidence type="ECO:0000313" key="2">
    <source>
        <dbReference type="EMBL" id="QBK89921.1"/>
    </source>
</evidence>
<keyword evidence="2" id="KW-0808">Transferase</keyword>
<dbReference type="InterPro" id="IPR011009">
    <property type="entry name" value="Kinase-like_dom_sf"/>
</dbReference>
<dbReference type="InterPro" id="IPR000719">
    <property type="entry name" value="Prot_kinase_dom"/>
</dbReference>
<keyword evidence="2" id="KW-0723">Serine/threonine-protein kinase</keyword>
<dbReference type="PROSITE" id="PS50011">
    <property type="entry name" value="PROTEIN_KINASE_DOM"/>
    <property type="match status" value="1"/>
</dbReference>
<dbReference type="InterPro" id="IPR008271">
    <property type="entry name" value="Ser/Thr_kinase_AS"/>
</dbReference>
<reference evidence="2" key="1">
    <citation type="journal article" date="2019" name="MBio">
        <title>Virus Genomes from Deep Sea Sediments Expand the Ocean Megavirome and Support Independent Origins of Viral Gigantism.</title>
        <authorList>
            <person name="Backstrom D."/>
            <person name="Yutin N."/>
            <person name="Jorgensen S.L."/>
            <person name="Dharamshi J."/>
            <person name="Homa F."/>
            <person name="Zaremba-Niedwiedzka K."/>
            <person name="Spang A."/>
            <person name="Wolf Y.I."/>
            <person name="Koonin E.V."/>
            <person name="Ettema T.J."/>
        </authorList>
    </citation>
    <scope>NUCLEOTIDE SEQUENCE</scope>
</reference>
<gene>
    <name evidence="2" type="ORF">LCPAC101_02040</name>
</gene>
<dbReference type="SMART" id="SM00220">
    <property type="entry name" value="S_TKc"/>
    <property type="match status" value="1"/>
</dbReference>
<accession>A0A481Z3H6</accession>
<dbReference type="GO" id="GO:0005524">
    <property type="term" value="F:ATP binding"/>
    <property type="evidence" value="ECO:0007669"/>
    <property type="project" value="InterPro"/>
</dbReference>
<dbReference type="Pfam" id="PF00069">
    <property type="entry name" value="Pkinase"/>
    <property type="match status" value="1"/>
</dbReference>
<keyword evidence="2" id="KW-0418">Kinase</keyword>
<proteinExistence type="predicted"/>
<evidence type="ECO:0000259" key="1">
    <source>
        <dbReference type="PROSITE" id="PS50011"/>
    </source>
</evidence>
<dbReference type="GO" id="GO:0004674">
    <property type="term" value="F:protein serine/threonine kinase activity"/>
    <property type="evidence" value="ECO:0007669"/>
    <property type="project" value="UniProtKB-KW"/>
</dbReference>
<name>A0A481Z3H6_9VIRU</name>
<dbReference type="Gene3D" id="1.10.510.10">
    <property type="entry name" value="Transferase(Phosphotransferase) domain 1"/>
    <property type="match status" value="1"/>
</dbReference>
<dbReference type="EMBL" id="MK500446">
    <property type="protein sequence ID" value="QBK89921.1"/>
    <property type="molecule type" value="Genomic_DNA"/>
</dbReference>
<sequence length="304" mass="35230">MDNCDASTNINLSSLINGYTVFGEAEGFYSKILYLSSNVDKKKVAYKIFGPNMSHNSRCKEIRLHNIIEHDNIIKAYHVDAYGILMEYGVCMTYLNYKTMADIYITISQISMALEYLHINNYIYFDLKAENIVLVRDEYNDNKSLIKLIDIGSCIHENNIYIDKEKNEFRRDSGIVYSKLYSSPEIIINKYKLSVQHDMWSLGVILSELAYNYHPYLNIDMKSIDELRSSASADALYRIIIDNYRNETSIFPNNIINNNSHYSKLIDDFDTKPSEIIAKLVEYDPSKRLTSAQLLDLLYNLLSK</sequence>
<dbReference type="PANTHER" id="PTHR44167:SF24">
    <property type="entry name" value="SERINE_THREONINE-PROTEIN KINASE CHK2"/>
    <property type="match status" value="1"/>
</dbReference>